<comment type="caution">
    <text evidence="1">The sequence shown here is derived from an EMBL/GenBank/DDBJ whole genome shotgun (WGS) entry which is preliminary data.</text>
</comment>
<keyword evidence="2" id="KW-1185">Reference proteome</keyword>
<name>A0AAJ0MF47_9PEZI</name>
<evidence type="ECO:0000313" key="2">
    <source>
        <dbReference type="Proteomes" id="UP001275084"/>
    </source>
</evidence>
<dbReference type="EMBL" id="JAUIQD010000004">
    <property type="protein sequence ID" value="KAK3353859.1"/>
    <property type="molecule type" value="Genomic_DNA"/>
</dbReference>
<dbReference type="PANTHER" id="PTHR35043">
    <property type="entry name" value="TRANSCRIPTION FACTOR DOMAIN-CONTAINING PROTEIN"/>
    <property type="match status" value="1"/>
</dbReference>
<organism evidence="1 2">
    <name type="scientific">Lasiosphaeria hispida</name>
    <dbReference type="NCBI Taxonomy" id="260671"/>
    <lineage>
        <taxon>Eukaryota</taxon>
        <taxon>Fungi</taxon>
        <taxon>Dikarya</taxon>
        <taxon>Ascomycota</taxon>
        <taxon>Pezizomycotina</taxon>
        <taxon>Sordariomycetes</taxon>
        <taxon>Sordariomycetidae</taxon>
        <taxon>Sordariales</taxon>
        <taxon>Lasiosphaeriaceae</taxon>
        <taxon>Lasiosphaeria</taxon>
    </lineage>
</organism>
<dbReference type="Proteomes" id="UP001275084">
    <property type="component" value="Unassembled WGS sequence"/>
</dbReference>
<accession>A0AAJ0MF47</accession>
<evidence type="ECO:0000313" key="1">
    <source>
        <dbReference type="EMBL" id="KAK3353859.1"/>
    </source>
</evidence>
<reference evidence="1" key="2">
    <citation type="submission" date="2023-06" db="EMBL/GenBank/DDBJ databases">
        <authorList>
            <consortium name="Lawrence Berkeley National Laboratory"/>
            <person name="Haridas S."/>
            <person name="Hensen N."/>
            <person name="Bonometti L."/>
            <person name="Westerberg I."/>
            <person name="Brannstrom I.O."/>
            <person name="Guillou S."/>
            <person name="Cros-Aarteil S."/>
            <person name="Calhoun S."/>
            <person name="Kuo A."/>
            <person name="Mondo S."/>
            <person name="Pangilinan J."/>
            <person name="Riley R."/>
            <person name="Labutti K."/>
            <person name="Andreopoulos B."/>
            <person name="Lipzen A."/>
            <person name="Chen C."/>
            <person name="Yanf M."/>
            <person name="Daum C."/>
            <person name="Ng V."/>
            <person name="Clum A."/>
            <person name="Steindorff A."/>
            <person name="Ohm R."/>
            <person name="Martin F."/>
            <person name="Silar P."/>
            <person name="Natvig D."/>
            <person name="Lalanne C."/>
            <person name="Gautier V."/>
            <person name="Ament-Velasquez S.L."/>
            <person name="Kruys A."/>
            <person name="Hutchinson M.I."/>
            <person name="Powell A.J."/>
            <person name="Barry K."/>
            <person name="Miller A.N."/>
            <person name="Grigoriev I.V."/>
            <person name="Debuchy R."/>
            <person name="Gladieux P."/>
            <person name="Thoren M.H."/>
            <person name="Johannesson H."/>
        </authorList>
    </citation>
    <scope>NUCLEOTIDE SEQUENCE</scope>
    <source>
        <strain evidence="1">CBS 955.72</strain>
    </source>
</reference>
<dbReference type="PANTHER" id="PTHR35043:SF9">
    <property type="match status" value="1"/>
</dbReference>
<dbReference type="AlphaFoldDB" id="A0AAJ0MF47"/>
<protein>
    <submittedName>
        <fullName evidence="1">Uncharacterized protein</fullName>
    </submittedName>
</protein>
<gene>
    <name evidence="1" type="ORF">B0T25DRAFT_454831</name>
</gene>
<reference evidence="1" key="1">
    <citation type="journal article" date="2023" name="Mol. Phylogenet. Evol.">
        <title>Genome-scale phylogeny and comparative genomics of the fungal order Sordariales.</title>
        <authorList>
            <person name="Hensen N."/>
            <person name="Bonometti L."/>
            <person name="Westerberg I."/>
            <person name="Brannstrom I.O."/>
            <person name="Guillou S."/>
            <person name="Cros-Aarteil S."/>
            <person name="Calhoun S."/>
            <person name="Haridas S."/>
            <person name="Kuo A."/>
            <person name="Mondo S."/>
            <person name="Pangilinan J."/>
            <person name="Riley R."/>
            <person name="LaButti K."/>
            <person name="Andreopoulos B."/>
            <person name="Lipzen A."/>
            <person name="Chen C."/>
            <person name="Yan M."/>
            <person name="Daum C."/>
            <person name="Ng V."/>
            <person name="Clum A."/>
            <person name="Steindorff A."/>
            <person name="Ohm R.A."/>
            <person name="Martin F."/>
            <person name="Silar P."/>
            <person name="Natvig D.O."/>
            <person name="Lalanne C."/>
            <person name="Gautier V."/>
            <person name="Ament-Velasquez S.L."/>
            <person name="Kruys A."/>
            <person name="Hutchinson M.I."/>
            <person name="Powell A.J."/>
            <person name="Barry K."/>
            <person name="Miller A.N."/>
            <person name="Grigoriev I.V."/>
            <person name="Debuchy R."/>
            <person name="Gladieux P."/>
            <person name="Hiltunen Thoren M."/>
            <person name="Johannesson H."/>
        </authorList>
    </citation>
    <scope>NUCLEOTIDE SEQUENCE</scope>
    <source>
        <strain evidence="1">CBS 955.72</strain>
    </source>
</reference>
<proteinExistence type="predicted"/>
<sequence length="242" mass="27440">MLLDIFSNSTHSGVLTWVPNPTTRGTANILQTCLLTLFLCIWKAMHPNLPEFGNPRPFLVRYQTWRKVGWLTTSLLAPELVAFSAWSQLLQAKRLRDRYNSVITSYSIHNLIYKEGRRAWTLVHGFYAAMGGFAFQTPEALNDLGLPHTRMALNFEALERLIDDLGHPAMFPDGQSSATANESDNILDKSKSDWLAKLFVCIQAFWFCTQCVSRISEGLPITLLELNTFGHSVCVLLIYVIW</sequence>